<keyword evidence="1 3" id="KW-0560">Oxidoreductase</keyword>
<dbReference type="InterPro" id="IPR012349">
    <property type="entry name" value="Split_barrel_FMN-bd"/>
</dbReference>
<dbReference type="RefSeq" id="WP_245223873.1">
    <property type="nucleotide sequence ID" value="NZ_JAGGJU010000002.1"/>
</dbReference>
<protein>
    <submittedName>
        <fullName evidence="3">Flavin reductase</fullName>
        <ecNumber evidence="3">1.5.1.-</ecNumber>
    </submittedName>
</protein>
<dbReference type="InterPro" id="IPR002563">
    <property type="entry name" value="Flavin_Rdtase-like_dom"/>
</dbReference>
<accession>A0ABS4DV89</accession>
<dbReference type="PANTHER" id="PTHR30466:SF1">
    <property type="entry name" value="FMN REDUCTASE (NADH) RUTF"/>
    <property type="match status" value="1"/>
</dbReference>
<proteinExistence type="predicted"/>
<dbReference type="Proteomes" id="UP000759443">
    <property type="component" value="Unassembled WGS sequence"/>
</dbReference>
<dbReference type="InterPro" id="IPR050268">
    <property type="entry name" value="NADH-dep_flavin_reductase"/>
</dbReference>
<dbReference type="SUPFAM" id="SSF50475">
    <property type="entry name" value="FMN-binding split barrel"/>
    <property type="match status" value="1"/>
</dbReference>
<comment type="caution">
    <text evidence="3">The sequence shown here is derived from an EMBL/GenBank/DDBJ whole genome shotgun (WGS) entry which is preliminary data.</text>
</comment>
<evidence type="ECO:0000313" key="3">
    <source>
        <dbReference type="EMBL" id="MBP1849614.1"/>
    </source>
</evidence>
<reference evidence="3 4" key="1">
    <citation type="submission" date="2021-03" db="EMBL/GenBank/DDBJ databases">
        <title>Genomic Encyclopedia of Type Strains, Phase IV (KMG-IV): sequencing the most valuable type-strain genomes for metagenomic binning, comparative biology and taxonomic classification.</title>
        <authorList>
            <person name="Goeker M."/>
        </authorList>
    </citation>
    <scope>NUCLEOTIDE SEQUENCE [LARGE SCALE GENOMIC DNA]</scope>
    <source>
        <strain evidence="3 4">DSM 21600</strain>
    </source>
</reference>
<gene>
    <name evidence="3" type="ORF">J2Z17_001035</name>
</gene>
<keyword evidence="4" id="KW-1185">Reference proteome</keyword>
<evidence type="ECO:0000259" key="2">
    <source>
        <dbReference type="SMART" id="SM00903"/>
    </source>
</evidence>
<feature type="domain" description="Flavin reductase like" evidence="2">
    <location>
        <begin position="28"/>
        <end position="174"/>
    </location>
</feature>
<dbReference type="EMBL" id="JAGGJU010000002">
    <property type="protein sequence ID" value="MBP1849614.1"/>
    <property type="molecule type" value="Genomic_DNA"/>
</dbReference>
<dbReference type="EC" id="1.5.1.-" evidence="3"/>
<name>A0ABS4DV89_9HYPH</name>
<dbReference type="SMART" id="SM00903">
    <property type="entry name" value="Flavin_Reduct"/>
    <property type="match status" value="1"/>
</dbReference>
<dbReference type="Gene3D" id="2.30.110.10">
    <property type="entry name" value="Electron Transport, Fmn-binding Protein, Chain A"/>
    <property type="match status" value="1"/>
</dbReference>
<evidence type="ECO:0000256" key="1">
    <source>
        <dbReference type="ARBA" id="ARBA00023002"/>
    </source>
</evidence>
<dbReference type="GO" id="GO:0016491">
    <property type="term" value="F:oxidoreductase activity"/>
    <property type="evidence" value="ECO:0007669"/>
    <property type="project" value="UniProtKB-KW"/>
</dbReference>
<organism evidence="3 4">
    <name type="scientific">Rhizobium halophytocola</name>
    <dbReference type="NCBI Taxonomy" id="735519"/>
    <lineage>
        <taxon>Bacteria</taxon>
        <taxon>Pseudomonadati</taxon>
        <taxon>Pseudomonadota</taxon>
        <taxon>Alphaproteobacteria</taxon>
        <taxon>Hyphomicrobiales</taxon>
        <taxon>Rhizobiaceae</taxon>
        <taxon>Rhizobium/Agrobacterium group</taxon>
        <taxon>Rhizobium</taxon>
    </lineage>
</organism>
<evidence type="ECO:0000313" key="4">
    <source>
        <dbReference type="Proteomes" id="UP000759443"/>
    </source>
</evidence>
<dbReference type="PANTHER" id="PTHR30466">
    <property type="entry name" value="FLAVIN REDUCTASE"/>
    <property type="match status" value="1"/>
</dbReference>
<sequence>MSAMSNQPANTETVTVSVPGQAAFRDGMARLAAAVHVITTDGPAGRFGFTATAVCSVSDTPPTLLVCVNANTSSLQGLLNNGVLCVNTLAPHLQEVASAFASGRPMDERFASGLFERTPNGVPRLAGALVSFDCRVMNVIEQGSHKVLFCAVEDIVSTEGEEDALVYFARRYHTVAGSD</sequence>
<dbReference type="Pfam" id="PF01613">
    <property type="entry name" value="Flavin_Reduct"/>
    <property type="match status" value="1"/>
</dbReference>